<evidence type="ECO:0000313" key="4">
    <source>
        <dbReference type="Proteomes" id="UP000276506"/>
    </source>
</evidence>
<feature type="signal peptide" evidence="2">
    <location>
        <begin position="1"/>
        <end position="19"/>
    </location>
</feature>
<comment type="caution">
    <text evidence="3">The sequence shown here is derived from an EMBL/GenBank/DDBJ whole genome shotgun (WGS) entry which is preliminary data.</text>
</comment>
<keyword evidence="2" id="KW-0732">Signal</keyword>
<dbReference type="Proteomes" id="UP000276506">
    <property type="component" value="Unassembled WGS sequence"/>
</dbReference>
<protein>
    <recommendedName>
        <fullName evidence="5">Lipoprotein</fullName>
    </recommendedName>
</protein>
<proteinExistence type="predicted"/>
<feature type="chain" id="PRO_5018530453" description="Lipoprotein" evidence="2">
    <location>
        <begin position="20"/>
        <end position="132"/>
    </location>
</feature>
<evidence type="ECO:0000313" key="3">
    <source>
        <dbReference type="EMBL" id="RRV05477.1"/>
    </source>
</evidence>
<sequence>MLKRPGTIAVMILSLTGCAASWLNSPSRATEDLVHDLKLEGFSCMATLSSVQCLQIDPYIQRQPKVCTSSGGCVSQPCVDIRMLYEIRQDERGVPKVIQTTERKPTTSIPTEGHSEEQMAQLREYCALEATP</sequence>
<evidence type="ECO:0000256" key="2">
    <source>
        <dbReference type="SAM" id="SignalP"/>
    </source>
</evidence>
<evidence type="ECO:0000256" key="1">
    <source>
        <dbReference type="SAM" id="MobiDB-lite"/>
    </source>
</evidence>
<feature type="region of interest" description="Disordered" evidence="1">
    <location>
        <begin position="96"/>
        <end position="116"/>
    </location>
</feature>
<gene>
    <name evidence="3" type="ORF">EGJ28_21300</name>
</gene>
<dbReference type="AlphaFoldDB" id="A0A3R8V0T5"/>
<accession>A0A3R8V0T5</accession>
<name>A0A3R8V0T5_9GAMM</name>
<evidence type="ECO:0008006" key="5">
    <source>
        <dbReference type="Google" id="ProtNLM"/>
    </source>
</evidence>
<organism evidence="3 4">
    <name type="scientific">Stutzerimonas xanthomarina</name>
    <dbReference type="NCBI Taxonomy" id="271420"/>
    <lineage>
        <taxon>Bacteria</taxon>
        <taxon>Pseudomonadati</taxon>
        <taxon>Pseudomonadota</taxon>
        <taxon>Gammaproteobacteria</taxon>
        <taxon>Pseudomonadales</taxon>
        <taxon>Pseudomonadaceae</taxon>
        <taxon>Stutzerimonas</taxon>
    </lineage>
</organism>
<dbReference type="EMBL" id="RHQL01000018">
    <property type="protein sequence ID" value="RRV05477.1"/>
    <property type="molecule type" value="Genomic_DNA"/>
</dbReference>
<dbReference type="PROSITE" id="PS51257">
    <property type="entry name" value="PROKAR_LIPOPROTEIN"/>
    <property type="match status" value="1"/>
</dbReference>
<reference evidence="3 4" key="1">
    <citation type="submission" date="2018-10" db="EMBL/GenBank/DDBJ databases">
        <title>Transmission dynamics of multidrug resistant bacteria on intensive care unit surfaces.</title>
        <authorList>
            <person name="D'Souza A.W."/>
            <person name="Potter R.F."/>
            <person name="Wallace M."/>
            <person name="Shupe A."/>
            <person name="Patel S."/>
            <person name="Sun S."/>
            <person name="Gul D."/>
            <person name="Kwon J.H."/>
            <person name="Andleeb S."/>
            <person name="Burnham C.-A.D."/>
            <person name="Dantas G."/>
        </authorList>
    </citation>
    <scope>NUCLEOTIDE SEQUENCE [LARGE SCALE GENOMIC DNA]</scope>
    <source>
        <strain evidence="3 4">PX_177</strain>
    </source>
</reference>